<keyword evidence="1" id="KW-1133">Transmembrane helix</keyword>
<feature type="transmembrane region" description="Helical" evidence="1">
    <location>
        <begin position="190"/>
        <end position="211"/>
    </location>
</feature>
<keyword evidence="1" id="KW-0812">Transmembrane</keyword>
<gene>
    <name evidence="2" type="ORF">WAE58_22270</name>
</gene>
<evidence type="ECO:0000313" key="2">
    <source>
        <dbReference type="EMBL" id="MEJ2905188.1"/>
    </source>
</evidence>
<accession>A0ABU8NSE6</accession>
<organism evidence="2 3">
    <name type="scientific">Pedobacter panaciterrae</name>
    <dbReference type="NCBI Taxonomy" id="363849"/>
    <lineage>
        <taxon>Bacteria</taxon>
        <taxon>Pseudomonadati</taxon>
        <taxon>Bacteroidota</taxon>
        <taxon>Sphingobacteriia</taxon>
        <taxon>Sphingobacteriales</taxon>
        <taxon>Sphingobacteriaceae</taxon>
        <taxon>Pedobacter</taxon>
    </lineage>
</organism>
<protein>
    <submittedName>
        <fullName evidence="2">Uncharacterized protein</fullName>
    </submittedName>
</protein>
<evidence type="ECO:0000313" key="3">
    <source>
        <dbReference type="Proteomes" id="UP001378956"/>
    </source>
</evidence>
<reference evidence="2 3" key="1">
    <citation type="submission" date="2024-03" db="EMBL/GenBank/DDBJ databases">
        <title>Sequence of Lycoming College Course Isolates.</title>
        <authorList>
            <person name="Plotts O."/>
            <person name="Newman J."/>
        </authorList>
    </citation>
    <scope>NUCLEOTIDE SEQUENCE [LARGE SCALE GENOMIC DNA]</scope>
    <source>
        <strain evidence="2 3">CJB-3</strain>
    </source>
</reference>
<dbReference type="Proteomes" id="UP001378956">
    <property type="component" value="Unassembled WGS sequence"/>
</dbReference>
<dbReference type="EMBL" id="JBBEUB010000010">
    <property type="protein sequence ID" value="MEJ2905188.1"/>
    <property type="molecule type" value="Genomic_DNA"/>
</dbReference>
<feature type="transmembrane region" description="Helical" evidence="1">
    <location>
        <begin position="160"/>
        <end position="178"/>
    </location>
</feature>
<proteinExistence type="predicted"/>
<name>A0ABU8NSE6_9SPHI</name>
<feature type="transmembrane region" description="Helical" evidence="1">
    <location>
        <begin position="67"/>
        <end position="85"/>
    </location>
</feature>
<sequence>MPDLRDTIFFISSISDVSEILPLTAWLFVAQKKMPYTLLGILFLISSILKIYSLITAELHINNMPVFHLLALVEIALVYCFYNQLIFRRIHWLGLIAITLVNVLNTLFLQDIHSFNSLAWAFNMILLIVLGLMYFYKIYNDDDDYTPLNERPAFIITSGWLIYASGALFTYLLGTEILSGTPDGFYKNAWVFQCISNILKNVIIGYGFWLIGKKCLT</sequence>
<feature type="transmembrane region" description="Helical" evidence="1">
    <location>
        <begin position="92"/>
        <end position="112"/>
    </location>
</feature>
<evidence type="ECO:0000256" key="1">
    <source>
        <dbReference type="SAM" id="Phobius"/>
    </source>
</evidence>
<dbReference type="RefSeq" id="WP_288883033.1">
    <property type="nucleotide sequence ID" value="NZ_CBFGNQ010000026.1"/>
</dbReference>
<feature type="transmembrane region" description="Helical" evidence="1">
    <location>
        <begin position="36"/>
        <end position="55"/>
    </location>
</feature>
<keyword evidence="1" id="KW-0472">Membrane</keyword>
<keyword evidence="3" id="KW-1185">Reference proteome</keyword>
<feature type="transmembrane region" description="Helical" evidence="1">
    <location>
        <begin position="118"/>
        <end position="139"/>
    </location>
</feature>
<comment type="caution">
    <text evidence="2">The sequence shown here is derived from an EMBL/GenBank/DDBJ whole genome shotgun (WGS) entry which is preliminary data.</text>
</comment>